<dbReference type="EMBL" id="JAUEDM010000002">
    <property type="protein sequence ID" value="KAK3326035.1"/>
    <property type="molecule type" value="Genomic_DNA"/>
</dbReference>
<evidence type="ECO:0000313" key="4">
    <source>
        <dbReference type="Proteomes" id="UP001283341"/>
    </source>
</evidence>
<evidence type="ECO:0000256" key="1">
    <source>
        <dbReference type="SAM" id="MobiDB-lite"/>
    </source>
</evidence>
<organism evidence="3 4">
    <name type="scientific">Apodospora peruviana</name>
    <dbReference type="NCBI Taxonomy" id="516989"/>
    <lineage>
        <taxon>Eukaryota</taxon>
        <taxon>Fungi</taxon>
        <taxon>Dikarya</taxon>
        <taxon>Ascomycota</taxon>
        <taxon>Pezizomycotina</taxon>
        <taxon>Sordariomycetes</taxon>
        <taxon>Sordariomycetidae</taxon>
        <taxon>Sordariales</taxon>
        <taxon>Lasiosphaeriaceae</taxon>
        <taxon>Apodospora</taxon>
    </lineage>
</organism>
<dbReference type="InterPro" id="IPR036397">
    <property type="entry name" value="RNaseH_sf"/>
</dbReference>
<reference evidence="3" key="2">
    <citation type="submission" date="2023-06" db="EMBL/GenBank/DDBJ databases">
        <authorList>
            <consortium name="Lawrence Berkeley National Laboratory"/>
            <person name="Haridas S."/>
            <person name="Hensen N."/>
            <person name="Bonometti L."/>
            <person name="Westerberg I."/>
            <person name="Brannstrom I.O."/>
            <person name="Guillou S."/>
            <person name="Cros-Aarteil S."/>
            <person name="Calhoun S."/>
            <person name="Kuo A."/>
            <person name="Mondo S."/>
            <person name="Pangilinan J."/>
            <person name="Riley R."/>
            <person name="Labutti K."/>
            <person name="Andreopoulos B."/>
            <person name="Lipzen A."/>
            <person name="Chen C."/>
            <person name="Yanf M."/>
            <person name="Daum C."/>
            <person name="Ng V."/>
            <person name="Clum A."/>
            <person name="Steindorff A."/>
            <person name="Ohm R."/>
            <person name="Martin F."/>
            <person name="Silar P."/>
            <person name="Natvig D."/>
            <person name="Lalanne C."/>
            <person name="Gautier V."/>
            <person name="Ament-Velasquez S.L."/>
            <person name="Kruys A."/>
            <person name="Hutchinson M.I."/>
            <person name="Powell A.J."/>
            <person name="Barry K."/>
            <person name="Miller A.N."/>
            <person name="Grigoriev I.V."/>
            <person name="Debuchy R."/>
            <person name="Gladieux P."/>
            <person name="Thoren M.H."/>
            <person name="Johannesson H."/>
        </authorList>
    </citation>
    <scope>NUCLEOTIDE SEQUENCE</scope>
    <source>
        <strain evidence="3">CBS 118394</strain>
    </source>
</reference>
<feature type="domain" description="RNase H type-1" evidence="2">
    <location>
        <begin position="311"/>
        <end position="412"/>
    </location>
</feature>
<evidence type="ECO:0000259" key="2">
    <source>
        <dbReference type="Pfam" id="PF00075"/>
    </source>
</evidence>
<feature type="compositionally biased region" description="Low complexity" evidence="1">
    <location>
        <begin position="235"/>
        <end position="249"/>
    </location>
</feature>
<dbReference type="Proteomes" id="UP001283341">
    <property type="component" value="Unassembled WGS sequence"/>
</dbReference>
<dbReference type="GO" id="GO:0003676">
    <property type="term" value="F:nucleic acid binding"/>
    <property type="evidence" value="ECO:0007669"/>
    <property type="project" value="InterPro"/>
</dbReference>
<keyword evidence="4" id="KW-1185">Reference proteome</keyword>
<protein>
    <recommendedName>
        <fullName evidence="2">RNase H type-1 domain-containing protein</fullName>
    </recommendedName>
</protein>
<dbReference type="GO" id="GO:0004523">
    <property type="term" value="F:RNA-DNA hybrid ribonuclease activity"/>
    <property type="evidence" value="ECO:0007669"/>
    <property type="project" value="InterPro"/>
</dbReference>
<evidence type="ECO:0000313" key="3">
    <source>
        <dbReference type="EMBL" id="KAK3326035.1"/>
    </source>
</evidence>
<feature type="region of interest" description="Disordered" evidence="1">
    <location>
        <begin position="231"/>
        <end position="251"/>
    </location>
</feature>
<accession>A0AAE0IJ66</accession>
<sequence length="666" mass="74010">MRARFAAANALLKANTRDAVEAALDHFVDMLRLGRSDNLGVRDIIPSLMLRLGHEQQCYDFLKWWANQSDTTDHLDDTNLPLIDPFTAKYCLDLSQLVALTLLKMRMYLDVDSYENPRPWPKRAVGDIVKTRVNPIRYVEHHVSRLMQDLKKQYQALLKVVHDANSHFWEALVDDETRSPPESYSAGSPEEADLAVFHCKASWEESDDAMVMINVETCQFASVYVGANTVDGPRNTNTNPTNTNPTNTNSPYAGQVYTAKSLEKVLGTGRVIPSVFTPFTPFASPADLFPPRFSSSRSLSSRFISSDDQRKALVFAAGACSNDGQSEPRAGWAVVCGPTQADVVTHRLESKGPFGDAWLQTRNRAELRAVIAALRIRDWKNNAFSSIIVATNSAYVVKALKNRDLWELLLGEVERWDNQGLEVQLWKITRKKNIVAYIAAIAATDKPTVPDFGDLVFDTPTRTTAESQTRVLEICLETEDMYDNIYQRFTSGLKARATSVDRATTVEKVLTKLTQQPTPTVILVTDGAITRNKRAFDAVVDHLRKGSTAILACSFSSWVTLGEFNRFFIKLGLPWRRGPYYRTTFRLRPGASGAVPGAARLPASYSPKALLVSNVERSAAWYTEEANSREAAVAWTKVGSGHLGYVGDVNGEDGSYNVVMAMCGLL</sequence>
<comment type="caution">
    <text evidence="3">The sequence shown here is derived from an EMBL/GenBank/DDBJ whole genome shotgun (WGS) entry which is preliminary data.</text>
</comment>
<dbReference type="SUPFAM" id="SSF53098">
    <property type="entry name" value="Ribonuclease H-like"/>
    <property type="match status" value="1"/>
</dbReference>
<gene>
    <name evidence="3" type="ORF">B0H66DRAFT_573661</name>
</gene>
<dbReference type="InterPro" id="IPR002156">
    <property type="entry name" value="RNaseH_domain"/>
</dbReference>
<reference evidence="3" key="1">
    <citation type="journal article" date="2023" name="Mol. Phylogenet. Evol.">
        <title>Genome-scale phylogeny and comparative genomics of the fungal order Sordariales.</title>
        <authorList>
            <person name="Hensen N."/>
            <person name="Bonometti L."/>
            <person name="Westerberg I."/>
            <person name="Brannstrom I.O."/>
            <person name="Guillou S."/>
            <person name="Cros-Aarteil S."/>
            <person name="Calhoun S."/>
            <person name="Haridas S."/>
            <person name="Kuo A."/>
            <person name="Mondo S."/>
            <person name="Pangilinan J."/>
            <person name="Riley R."/>
            <person name="LaButti K."/>
            <person name="Andreopoulos B."/>
            <person name="Lipzen A."/>
            <person name="Chen C."/>
            <person name="Yan M."/>
            <person name="Daum C."/>
            <person name="Ng V."/>
            <person name="Clum A."/>
            <person name="Steindorff A."/>
            <person name="Ohm R.A."/>
            <person name="Martin F."/>
            <person name="Silar P."/>
            <person name="Natvig D.O."/>
            <person name="Lalanne C."/>
            <person name="Gautier V."/>
            <person name="Ament-Velasquez S.L."/>
            <person name="Kruys A."/>
            <person name="Hutchinson M.I."/>
            <person name="Powell A.J."/>
            <person name="Barry K."/>
            <person name="Miller A.N."/>
            <person name="Grigoriev I.V."/>
            <person name="Debuchy R."/>
            <person name="Gladieux P."/>
            <person name="Hiltunen Thoren M."/>
            <person name="Johannesson H."/>
        </authorList>
    </citation>
    <scope>NUCLEOTIDE SEQUENCE</scope>
    <source>
        <strain evidence="3">CBS 118394</strain>
    </source>
</reference>
<dbReference type="Gene3D" id="3.30.420.10">
    <property type="entry name" value="Ribonuclease H-like superfamily/Ribonuclease H"/>
    <property type="match status" value="1"/>
</dbReference>
<dbReference type="InterPro" id="IPR012337">
    <property type="entry name" value="RNaseH-like_sf"/>
</dbReference>
<name>A0AAE0IJ66_9PEZI</name>
<dbReference type="AlphaFoldDB" id="A0AAE0IJ66"/>
<dbReference type="Pfam" id="PF00075">
    <property type="entry name" value="RNase_H"/>
    <property type="match status" value="1"/>
</dbReference>
<proteinExistence type="predicted"/>